<dbReference type="InterPro" id="IPR044861">
    <property type="entry name" value="IPNS-like_FE2OG_OXY"/>
</dbReference>
<evidence type="ECO:0000313" key="5">
    <source>
        <dbReference type="EMBL" id="KAI9185682.1"/>
    </source>
</evidence>
<dbReference type="Pfam" id="PF14226">
    <property type="entry name" value="DIOX_N"/>
    <property type="match status" value="1"/>
</dbReference>
<feature type="domain" description="Non-haem dioxygenase N-terminal" evidence="4">
    <location>
        <begin position="45"/>
        <end position="150"/>
    </location>
</feature>
<keyword evidence="2" id="KW-0408">Iron</keyword>
<comment type="caution">
    <text evidence="5">The sequence shown here is derived from an EMBL/GenBank/DDBJ whole genome shotgun (WGS) entry which is preliminary data.</text>
</comment>
<dbReference type="EMBL" id="JAJSOW010000100">
    <property type="protein sequence ID" value="KAI9185682.1"/>
    <property type="molecule type" value="Genomic_DNA"/>
</dbReference>
<proteinExistence type="predicted"/>
<evidence type="ECO:0000259" key="3">
    <source>
        <dbReference type="Pfam" id="PF03171"/>
    </source>
</evidence>
<feature type="domain" description="Isopenicillin N synthase-like Fe(2+) 2OG dioxygenase" evidence="3">
    <location>
        <begin position="191"/>
        <end position="223"/>
    </location>
</feature>
<sequence length="268" mass="30908">MDISTHEPPFQETYGVLFQNSTTLQKAKDHDQNHSMVDNNKECELPLIDLDRLNFRYLDNDHLNNFQELGKCIEEMVEAASEWGFFQVVNHGIPRKVLDSMRYEEMKMFHQPFYKKSEENFVNLLANSYRWGNPTATCLRQLSWSEAFNIPLTDISRLDNECNNSRSAIGLFLEKAAGLAQRLAEVLAQNLGAVSNGVYKSIEHRVIAHPEVERFSMAYFYCPSNEAVIESCSHPTVYRKFSFGEYKQQIQMDVRATGDKVGLSRFLL</sequence>
<gene>
    <name evidence="5" type="ORF">LWI28_009642</name>
</gene>
<evidence type="ECO:0000259" key="4">
    <source>
        <dbReference type="Pfam" id="PF14226"/>
    </source>
</evidence>
<dbReference type="GO" id="GO:0046872">
    <property type="term" value="F:metal ion binding"/>
    <property type="evidence" value="ECO:0007669"/>
    <property type="project" value="UniProtKB-KW"/>
</dbReference>
<evidence type="ECO:0000256" key="2">
    <source>
        <dbReference type="ARBA" id="ARBA00023004"/>
    </source>
</evidence>
<dbReference type="InterPro" id="IPR026992">
    <property type="entry name" value="DIOX_N"/>
</dbReference>
<accession>A0AAD5J546</accession>
<reference evidence="5" key="2">
    <citation type="submission" date="2023-02" db="EMBL/GenBank/DDBJ databases">
        <authorList>
            <person name="Swenson N.G."/>
            <person name="Wegrzyn J.L."/>
            <person name="Mcevoy S.L."/>
        </authorList>
    </citation>
    <scope>NUCLEOTIDE SEQUENCE</scope>
    <source>
        <strain evidence="5">91603</strain>
        <tissue evidence="5">Leaf</tissue>
    </source>
</reference>
<dbReference type="Proteomes" id="UP001064489">
    <property type="component" value="Chromosome 3"/>
</dbReference>
<dbReference type="AlphaFoldDB" id="A0AAD5J546"/>
<name>A0AAD5J546_ACENE</name>
<dbReference type="SUPFAM" id="SSF51197">
    <property type="entry name" value="Clavaminate synthase-like"/>
    <property type="match status" value="1"/>
</dbReference>
<dbReference type="PANTHER" id="PTHR47990">
    <property type="entry name" value="2-OXOGLUTARATE (2OG) AND FE(II)-DEPENDENT OXYGENASE SUPERFAMILY PROTEIN-RELATED"/>
    <property type="match status" value="1"/>
</dbReference>
<keyword evidence="6" id="KW-1185">Reference proteome</keyword>
<reference evidence="5" key="1">
    <citation type="journal article" date="2022" name="Plant J.">
        <title>Strategies of tolerance reflected in two North American maple genomes.</title>
        <authorList>
            <person name="McEvoy S.L."/>
            <person name="Sezen U.U."/>
            <person name="Trouern-Trend A."/>
            <person name="McMahon S.M."/>
            <person name="Schaberg P.G."/>
            <person name="Yang J."/>
            <person name="Wegrzyn J.L."/>
            <person name="Swenson N.G."/>
        </authorList>
    </citation>
    <scope>NUCLEOTIDE SEQUENCE</scope>
    <source>
        <strain evidence="5">91603</strain>
    </source>
</reference>
<keyword evidence="1" id="KW-0479">Metal-binding</keyword>
<evidence type="ECO:0000256" key="1">
    <source>
        <dbReference type="ARBA" id="ARBA00022723"/>
    </source>
</evidence>
<organism evidence="5 6">
    <name type="scientific">Acer negundo</name>
    <name type="common">Box elder</name>
    <dbReference type="NCBI Taxonomy" id="4023"/>
    <lineage>
        <taxon>Eukaryota</taxon>
        <taxon>Viridiplantae</taxon>
        <taxon>Streptophyta</taxon>
        <taxon>Embryophyta</taxon>
        <taxon>Tracheophyta</taxon>
        <taxon>Spermatophyta</taxon>
        <taxon>Magnoliopsida</taxon>
        <taxon>eudicotyledons</taxon>
        <taxon>Gunneridae</taxon>
        <taxon>Pentapetalae</taxon>
        <taxon>rosids</taxon>
        <taxon>malvids</taxon>
        <taxon>Sapindales</taxon>
        <taxon>Sapindaceae</taxon>
        <taxon>Hippocastanoideae</taxon>
        <taxon>Acereae</taxon>
        <taxon>Acer</taxon>
    </lineage>
</organism>
<protein>
    <submittedName>
        <fullName evidence="5">Uncharacterized protein</fullName>
    </submittedName>
</protein>
<dbReference type="InterPro" id="IPR027443">
    <property type="entry name" value="IPNS-like_sf"/>
</dbReference>
<evidence type="ECO:0000313" key="6">
    <source>
        <dbReference type="Proteomes" id="UP001064489"/>
    </source>
</evidence>
<dbReference type="Gene3D" id="2.60.120.330">
    <property type="entry name" value="B-lactam Antibiotic, Isopenicillin N Synthase, Chain"/>
    <property type="match status" value="2"/>
</dbReference>
<dbReference type="Pfam" id="PF03171">
    <property type="entry name" value="2OG-FeII_Oxy"/>
    <property type="match status" value="1"/>
</dbReference>
<dbReference type="InterPro" id="IPR050231">
    <property type="entry name" value="Iron_ascorbate_oxido_reductase"/>
</dbReference>